<dbReference type="AlphaFoldDB" id="A0A833TGK4"/>
<gene>
    <name evidence="8" type="ORF">GN244_ATG00656</name>
</gene>
<evidence type="ECO:0000256" key="4">
    <source>
        <dbReference type="ARBA" id="ARBA00022525"/>
    </source>
</evidence>
<dbReference type="Pfam" id="PF22748">
    <property type="entry name" value="PexRD54_WY"/>
    <property type="match status" value="2"/>
</dbReference>
<protein>
    <recommendedName>
        <fullName evidence="7">RxLR effector PexRD54 WY domain-containing protein</fullName>
    </recommendedName>
</protein>
<evidence type="ECO:0000256" key="3">
    <source>
        <dbReference type="ARBA" id="ARBA00010400"/>
    </source>
</evidence>
<dbReference type="GO" id="GO:0043657">
    <property type="term" value="C:host cell"/>
    <property type="evidence" value="ECO:0007669"/>
    <property type="project" value="UniProtKB-SubCell"/>
</dbReference>
<comment type="caution">
    <text evidence="8">The sequence shown here is derived from an EMBL/GenBank/DDBJ whole genome shotgun (WGS) entry which is preliminary data.</text>
</comment>
<sequence length="509" mass="56774">MSTARTQPSVTKILATVIILACINVVSTASTSKLVKIGSFAANSDLNEVSHRRFLRTSVAEERKLALSFPWLGQAVSGTQSWAATLLQTLQQKWSQMRMKSPNDMFKKLKLDNTGDQLFSSPRFSKWLSYVRTNSKTNPDMAIFSTLAYHYSDEALVKLLDAAKKVDSTKVLATKLEGLQFTNWVHARESPEYVFKVLALDRMGSNTFTSPQFSKWLSYMNKAETSDPEMAIYRVLGTYHSDDVLVKMFAAAKQAESTRALASSLEKVQFENWARGGESPSHVFKALALDQMDTQIFASPQFSKWTSFVSKANTKNPDVAMYTTLGTFYSDDILAKMFAAGKQVDSTKGLATRLEGIQLANWENAGKSAESAFKTLKLDTLPGSQLFESQFINTWASFVTRTHKDPDAIMVALLKDRYGDETLAKMIAAATKTERTEKLAVDLRSAQFKTWFSQGKTPENVNTLFKVAANSDDLTKKISREYDIFFGKSKVAFNRPANRPARNGIYIAG</sequence>
<feature type="domain" description="RxLR effector PexRD54 WY" evidence="7">
    <location>
        <begin position="180"/>
        <end position="219"/>
    </location>
</feature>
<organism evidence="8 9">
    <name type="scientific">Phytophthora infestans</name>
    <name type="common">Potato late blight agent</name>
    <name type="synonym">Botrytis infestans</name>
    <dbReference type="NCBI Taxonomy" id="4787"/>
    <lineage>
        <taxon>Eukaryota</taxon>
        <taxon>Sar</taxon>
        <taxon>Stramenopiles</taxon>
        <taxon>Oomycota</taxon>
        <taxon>Peronosporomycetes</taxon>
        <taxon>Peronosporales</taxon>
        <taxon>Peronosporaceae</taxon>
        <taxon>Phytophthora</taxon>
    </lineage>
</organism>
<evidence type="ECO:0000313" key="9">
    <source>
        <dbReference type="Proteomes" id="UP000602510"/>
    </source>
</evidence>
<dbReference type="EMBL" id="WSZM01000010">
    <property type="protein sequence ID" value="KAF4046929.1"/>
    <property type="molecule type" value="Genomic_DNA"/>
</dbReference>
<accession>A0A833TGK4</accession>
<evidence type="ECO:0000256" key="6">
    <source>
        <dbReference type="ARBA" id="ARBA00023026"/>
    </source>
</evidence>
<keyword evidence="4" id="KW-0964">Secreted</keyword>
<name>A0A833TGK4_PHYIN</name>
<keyword evidence="9" id="KW-1185">Reference proteome</keyword>
<dbReference type="Proteomes" id="UP000602510">
    <property type="component" value="Unassembled WGS sequence"/>
</dbReference>
<dbReference type="GO" id="GO:0005576">
    <property type="term" value="C:extracellular region"/>
    <property type="evidence" value="ECO:0007669"/>
    <property type="project" value="UniProtKB-SubCell"/>
</dbReference>
<keyword evidence="6" id="KW-0843">Virulence</keyword>
<dbReference type="InterPro" id="IPR054463">
    <property type="entry name" value="PexRD54_WY"/>
</dbReference>
<proteinExistence type="inferred from homology"/>
<evidence type="ECO:0000313" key="8">
    <source>
        <dbReference type="EMBL" id="KAF4046929.1"/>
    </source>
</evidence>
<comment type="similarity">
    <text evidence="3">Belongs to the RxLR effector family.</text>
</comment>
<evidence type="ECO:0000256" key="5">
    <source>
        <dbReference type="ARBA" id="ARBA00022729"/>
    </source>
</evidence>
<keyword evidence="5" id="KW-0732">Signal</keyword>
<comment type="subcellular location">
    <subcellularLocation>
        <location evidence="1">Host cell</location>
    </subcellularLocation>
    <subcellularLocation>
        <location evidence="2">Secreted</location>
    </subcellularLocation>
</comment>
<evidence type="ECO:0000256" key="2">
    <source>
        <dbReference type="ARBA" id="ARBA00004613"/>
    </source>
</evidence>
<reference evidence="8" key="1">
    <citation type="submission" date="2020-04" db="EMBL/GenBank/DDBJ databases">
        <title>Hybrid Assembly of Korean Phytophthora infestans isolates.</title>
        <authorList>
            <person name="Prokchorchik M."/>
            <person name="Lee Y."/>
            <person name="Seo J."/>
            <person name="Cho J.-H."/>
            <person name="Park Y.-E."/>
            <person name="Jang D.-C."/>
            <person name="Im J.-S."/>
            <person name="Choi J.-G."/>
            <person name="Park H.-J."/>
            <person name="Lee G.-B."/>
            <person name="Lee Y.-G."/>
            <person name="Hong S.-Y."/>
            <person name="Cho K."/>
            <person name="Sohn K.H."/>
        </authorList>
    </citation>
    <scope>NUCLEOTIDE SEQUENCE</scope>
    <source>
        <strain evidence="8">KR_1_A1</strain>
    </source>
</reference>
<evidence type="ECO:0000259" key="7">
    <source>
        <dbReference type="Pfam" id="PF22748"/>
    </source>
</evidence>
<evidence type="ECO:0000256" key="1">
    <source>
        <dbReference type="ARBA" id="ARBA00004340"/>
    </source>
</evidence>
<feature type="domain" description="RxLR effector PexRD54 WY" evidence="7">
    <location>
        <begin position="99"/>
        <end position="131"/>
    </location>
</feature>